<dbReference type="PANTHER" id="PTHR12848">
    <property type="entry name" value="REGULATORY-ASSOCIATED PROTEIN OF MTOR"/>
    <property type="match status" value="1"/>
</dbReference>
<comment type="caution">
    <text evidence="7">The sequence shown here is derived from an EMBL/GenBank/DDBJ whole genome shotgun (WGS) entry which is preliminary data.</text>
</comment>
<dbReference type="GO" id="GO:0009267">
    <property type="term" value="P:cellular response to starvation"/>
    <property type="evidence" value="ECO:0007669"/>
    <property type="project" value="TreeGrafter"/>
</dbReference>
<dbReference type="Proteomes" id="UP001378960">
    <property type="component" value="Unassembled WGS sequence"/>
</dbReference>
<comment type="similarity">
    <text evidence="1">Belongs to the WD repeat RAPTOR family.</text>
</comment>
<evidence type="ECO:0000256" key="5">
    <source>
        <dbReference type="SAM" id="MobiDB-lite"/>
    </source>
</evidence>
<evidence type="ECO:0000313" key="7">
    <source>
        <dbReference type="EMBL" id="GMM45829.1"/>
    </source>
</evidence>
<dbReference type="InterPro" id="IPR015943">
    <property type="entry name" value="WD40/YVTN_repeat-like_dom_sf"/>
</dbReference>
<dbReference type="Pfam" id="PF14538">
    <property type="entry name" value="Raptor_N"/>
    <property type="match status" value="1"/>
</dbReference>
<feature type="domain" description="Raptor N-terminal CASPase-like" evidence="6">
    <location>
        <begin position="56"/>
        <end position="210"/>
    </location>
</feature>
<evidence type="ECO:0000256" key="4">
    <source>
        <dbReference type="PROSITE-ProRule" id="PRU00221"/>
    </source>
</evidence>
<dbReference type="GO" id="GO:0005737">
    <property type="term" value="C:cytoplasm"/>
    <property type="evidence" value="ECO:0007669"/>
    <property type="project" value="TreeGrafter"/>
</dbReference>
<keyword evidence="8" id="KW-1185">Reference proteome</keyword>
<feature type="repeat" description="WD" evidence="4">
    <location>
        <begin position="1266"/>
        <end position="1288"/>
    </location>
</feature>
<dbReference type="InterPro" id="IPR011989">
    <property type="entry name" value="ARM-like"/>
</dbReference>
<proteinExistence type="inferred from homology"/>
<dbReference type="Gene3D" id="1.25.10.10">
    <property type="entry name" value="Leucine-rich Repeat Variant"/>
    <property type="match status" value="1"/>
</dbReference>
<dbReference type="Gene3D" id="2.130.10.10">
    <property type="entry name" value="YVTN repeat-like/Quinoprotein amine dehydrogenase"/>
    <property type="match status" value="1"/>
</dbReference>
<dbReference type="InterPro" id="IPR004083">
    <property type="entry name" value="Raptor"/>
</dbReference>
<dbReference type="SUPFAM" id="SSF48371">
    <property type="entry name" value="ARM repeat"/>
    <property type="match status" value="1"/>
</dbReference>
<dbReference type="InterPro" id="IPR016024">
    <property type="entry name" value="ARM-type_fold"/>
</dbReference>
<dbReference type="GO" id="GO:0031929">
    <property type="term" value="P:TOR signaling"/>
    <property type="evidence" value="ECO:0007669"/>
    <property type="project" value="InterPro"/>
</dbReference>
<dbReference type="InterPro" id="IPR029347">
    <property type="entry name" value="Raptor_N"/>
</dbReference>
<feature type="region of interest" description="Disordered" evidence="5">
    <location>
        <begin position="422"/>
        <end position="450"/>
    </location>
</feature>
<sequence>MTIELRHGFLNDSHFLDDLQLHYYSHFDLKRNTTSANPSEDDDTYKISDWKNTGNKKKTTMAALVLCLNLGIPPPDVIKPQEYPYLESFINPSTYPDSKMALQAIGKSLQSNYESISSRAKYKQSLDPSVEDLKRLCTSLRRNAKDERILFHYNGHGVPQPTQSGEIWVFNRGYTQYIPVSLYDLQNWLGAPYIMVIDANAAGRVIENNKRFIQKRIDDEANNHNDMAAPSPVSAYIESIQLGACQSNEILPLNPDLPADLFTCCLTRPIEMSIKWFILYSPLREKGYYEALKNKDGGIDIPGKLTDRRTPLGELNWIFIAVTDTIAWTTLSRPLFKRLFRQDLVVAALFRNFLLAKKIMPEVGCHPISDPPLPDINKHSMWDSWELAIDQILSQLLEKKASEPEVGDLSDIPQLQVVNTSNEGDKKAANGNSNNIGNGTTNDRNGSLPNGQNPWNYQHCTFFQQHLTAFEVWLQYGSAIKEPPQQLPIVLQVLLSQAHRLRALHLLSNFLDHGPWAVYLALSVGMFPYIQKLLQSPSLDLKPILVFIWSRIMSVDYKNTQQELVKDRGYNYFIGMLTLQPRPSQPHLHGNPLVIESSAVNNDVTFADQKAMSAFVLTMFVRDHEQGRKLVFSIDLLRCCIGYIESSESPLLRQWSALLISEMVKEHLEAVVIIMRSGSTDKLLVLLNDPIPEIRASLVFAFRNFILLTSEVEGLENNYGISDELNKQDLKIVTEMVSLCNDGSALIRREVLCLMSRFVVKYLPFFLISAFSQLEEEITLLDNPSIIDEVRRRSPAYGSIFSTVWKILLVLSEDPHDEVQNYSQQIVDYIMLKLRESKFSDVVSTMESYLLKNKAIELSSDSMDQTVLSKIGTNSEINLKNVHNKNAKRVQSANFDSRLHGESDELAPKSSSSSIYHFSLSNKVSSLRSWLSAFNLYDEDGGDNSKTAALTNLLSQQPISVSYGTNIKPTTYRFKPRNRENIYPVLPFSSGFLDYSSEYFQESQLGPKEEDEPGSKEYMRRIWRRNRNEAIIAATQLQKEMALTGNWKNVVSKLNNVTQPKLIKFTQFEKWMATTDERDNITTFDWSKGTELSKLSNGNPLGTKITDLRFLNEDSVPLLMTGSSDGLVRIYKNFNNKKECQLLTAWRALTDIILTPRSVGLLSEWQQSRGTLLVTGDTKVIKVWDAPREKNILDVPIRSTSQILTMTSDQVSGNIIIGGFQDGSMRIYDRRLDSKDSMVKVYQPKNPINRAPIRNVHMQRGGLRELISGSSNGLVQLWDIRNDDPILKFKPFQKTMMTAFIHEHAPIIACANKEVDIYSTMGKKIASIENGGFINTLNGSVRSNSSFVNSIALHPHRMMLATNYSQSSEITVYECHENSLDDTFYSREELIGDYS</sequence>
<keyword evidence="2 4" id="KW-0853">WD repeat</keyword>
<dbReference type="GO" id="GO:0010506">
    <property type="term" value="P:regulation of autophagy"/>
    <property type="evidence" value="ECO:0007669"/>
    <property type="project" value="TreeGrafter"/>
</dbReference>
<dbReference type="SUPFAM" id="SSF50978">
    <property type="entry name" value="WD40 repeat-like"/>
    <property type="match status" value="1"/>
</dbReference>
<dbReference type="SMART" id="SM01302">
    <property type="entry name" value="Raptor_N"/>
    <property type="match status" value="1"/>
</dbReference>
<dbReference type="GO" id="GO:0030674">
    <property type="term" value="F:protein-macromolecule adaptor activity"/>
    <property type="evidence" value="ECO:0007669"/>
    <property type="project" value="TreeGrafter"/>
</dbReference>
<evidence type="ECO:0000313" key="8">
    <source>
        <dbReference type="Proteomes" id="UP001378960"/>
    </source>
</evidence>
<keyword evidence="3" id="KW-0677">Repeat</keyword>
<dbReference type="InterPro" id="IPR001680">
    <property type="entry name" value="WD40_rpt"/>
</dbReference>
<dbReference type="SMART" id="SM00320">
    <property type="entry name" value="WD40"/>
    <property type="match status" value="5"/>
</dbReference>
<reference evidence="7 8" key="1">
    <citation type="journal article" date="2023" name="Elife">
        <title>Identification of key yeast species and microbe-microbe interactions impacting larval growth of Drosophila in the wild.</title>
        <authorList>
            <person name="Mure A."/>
            <person name="Sugiura Y."/>
            <person name="Maeda R."/>
            <person name="Honda K."/>
            <person name="Sakurai N."/>
            <person name="Takahashi Y."/>
            <person name="Watada M."/>
            <person name="Katoh T."/>
            <person name="Gotoh A."/>
            <person name="Gotoh Y."/>
            <person name="Taniguchi I."/>
            <person name="Nakamura K."/>
            <person name="Hayashi T."/>
            <person name="Katayama T."/>
            <person name="Uemura T."/>
            <person name="Hattori Y."/>
        </authorList>
    </citation>
    <scope>NUCLEOTIDE SEQUENCE [LARGE SCALE GENOMIC DNA]</scope>
    <source>
        <strain evidence="7 8">PK-24</strain>
    </source>
</reference>
<dbReference type="InterPro" id="IPR036322">
    <property type="entry name" value="WD40_repeat_dom_sf"/>
</dbReference>
<dbReference type="GO" id="GO:0071230">
    <property type="term" value="P:cellular response to amino acid stimulus"/>
    <property type="evidence" value="ECO:0007669"/>
    <property type="project" value="TreeGrafter"/>
</dbReference>
<accession>A0AAV5R5D7</accession>
<organism evidence="7 8">
    <name type="scientific">Pichia kluyveri</name>
    <name type="common">Yeast</name>
    <dbReference type="NCBI Taxonomy" id="36015"/>
    <lineage>
        <taxon>Eukaryota</taxon>
        <taxon>Fungi</taxon>
        <taxon>Dikarya</taxon>
        <taxon>Ascomycota</taxon>
        <taxon>Saccharomycotina</taxon>
        <taxon>Pichiomycetes</taxon>
        <taxon>Pichiales</taxon>
        <taxon>Pichiaceae</taxon>
        <taxon>Pichia</taxon>
    </lineage>
</organism>
<gene>
    <name evidence="7" type="ORF">DAPK24_024040</name>
</gene>
<evidence type="ECO:0000259" key="6">
    <source>
        <dbReference type="SMART" id="SM01302"/>
    </source>
</evidence>
<name>A0AAV5R5D7_PICKL</name>
<evidence type="ECO:0000256" key="3">
    <source>
        <dbReference type="ARBA" id="ARBA00022737"/>
    </source>
</evidence>
<dbReference type="EMBL" id="BTGB01000003">
    <property type="protein sequence ID" value="GMM45829.1"/>
    <property type="molecule type" value="Genomic_DNA"/>
</dbReference>
<dbReference type="PANTHER" id="PTHR12848:SF16">
    <property type="entry name" value="REGULATORY-ASSOCIATED PROTEIN OF MTOR"/>
    <property type="match status" value="1"/>
</dbReference>
<dbReference type="GO" id="GO:0030307">
    <property type="term" value="P:positive regulation of cell growth"/>
    <property type="evidence" value="ECO:0007669"/>
    <property type="project" value="TreeGrafter"/>
</dbReference>
<protein>
    <submittedName>
        <fullName evidence="7">Ubiquitin-binding TORC1 subunit</fullName>
    </submittedName>
</protein>
<dbReference type="PROSITE" id="PS50082">
    <property type="entry name" value="WD_REPEATS_2"/>
    <property type="match status" value="1"/>
</dbReference>
<dbReference type="GO" id="GO:0031931">
    <property type="term" value="C:TORC1 complex"/>
    <property type="evidence" value="ECO:0007669"/>
    <property type="project" value="InterPro"/>
</dbReference>
<evidence type="ECO:0000256" key="1">
    <source>
        <dbReference type="ARBA" id="ARBA00009257"/>
    </source>
</evidence>
<feature type="compositionally biased region" description="Low complexity" evidence="5">
    <location>
        <begin position="430"/>
        <end position="442"/>
    </location>
</feature>
<evidence type="ECO:0000256" key="2">
    <source>
        <dbReference type="ARBA" id="ARBA00022574"/>
    </source>
</evidence>
<dbReference type="PRINTS" id="PR01547">
    <property type="entry name" value="YEAST176DUF"/>
</dbReference>